<dbReference type="GO" id="GO:0008270">
    <property type="term" value="F:zinc ion binding"/>
    <property type="evidence" value="ECO:0007669"/>
    <property type="project" value="UniProtKB-KW"/>
</dbReference>
<dbReference type="Ensembl" id="ENSSORT00005050788.1">
    <property type="protein sequence ID" value="ENSSORP00005049586.1"/>
    <property type="gene ID" value="ENSSORG00005022231.1"/>
</dbReference>
<reference evidence="13" key="2">
    <citation type="submission" date="2025-08" db="UniProtKB">
        <authorList>
            <consortium name="Ensembl"/>
        </authorList>
    </citation>
    <scope>IDENTIFICATION</scope>
</reference>
<keyword evidence="5" id="KW-0862">Zinc</keyword>
<keyword evidence="2" id="KW-0678">Repressor</keyword>
<dbReference type="Pfam" id="PF00250">
    <property type="entry name" value="Forkhead"/>
    <property type="match status" value="1"/>
</dbReference>
<dbReference type="FunFam" id="1.10.10.10:FF:000010">
    <property type="entry name" value="Forkhead box P2 isoform B"/>
    <property type="match status" value="1"/>
</dbReference>
<evidence type="ECO:0000256" key="5">
    <source>
        <dbReference type="ARBA" id="ARBA00022833"/>
    </source>
</evidence>
<feature type="region of interest" description="Disordered" evidence="11">
    <location>
        <begin position="144"/>
        <end position="173"/>
    </location>
</feature>
<feature type="DNA-binding region" description="Fork-head" evidence="10">
    <location>
        <begin position="353"/>
        <end position="426"/>
    </location>
</feature>
<keyword evidence="9 10" id="KW-0539">Nucleus</keyword>
<gene>
    <name evidence="13" type="primary">foxp1b</name>
</gene>
<feature type="compositionally biased region" description="Acidic residues" evidence="11">
    <location>
        <begin position="556"/>
        <end position="565"/>
    </location>
</feature>
<evidence type="ECO:0000256" key="3">
    <source>
        <dbReference type="ARBA" id="ARBA00022723"/>
    </source>
</evidence>
<dbReference type="Proteomes" id="UP000472271">
    <property type="component" value="Chromosome 5"/>
</dbReference>
<dbReference type="PROSITE" id="PS50039">
    <property type="entry name" value="FORK_HEAD_3"/>
    <property type="match status" value="1"/>
</dbReference>
<feature type="region of interest" description="Disordered" evidence="11">
    <location>
        <begin position="292"/>
        <end position="317"/>
    </location>
</feature>
<dbReference type="InterPro" id="IPR047412">
    <property type="entry name" value="FH_FOXP1_P2"/>
</dbReference>
<evidence type="ECO:0000256" key="4">
    <source>
        <dbReference type="ARBA" id="ARBA00022771"/>
    </source>
</evidence>
<evidence type="ECO:0000313" key="14">
    <source>
        <dbReference type="Proteomes" id="UP000472271"/>
    </source>
</evidence>
<reference evidence="13" key="3">
    <citation type="submission" date="2025-09" db="UniProtKB">
        <authorList>
            <consortium name="Ensembl"/>
        </authorList>
    </citation>
    <scope>IDENTIFICATION</scope>
</reference>
<name>A0A673C2R3_9TELE</name>
<evidence type="ECO:0000256" key="11">
    <source>
        <dbReference type="SAM" id="MobiDB-lite"/>
    </source>
</evidence>
<dbReference type="PANTHER" id="PTHR45796:SF3">
    <property type="entry name" value="FORKHEAD BOX PROTEIN P1"/>
    <property type="match status" value="1"/>
</dbReference>
<evidence type="ECO:0000256" key="10">
    <source>
        <dbReference type="PROSITE-ProRule" id="PRU00089"/>
    </source>
</evidence>
<dbReference type="Gene3D" id="1.10.10.10">
    <property type="entry name" value="Winged helix-like DNA-binding domain superfamily/Winged helix DNA-binding domain"/>
    <property type="match status" value="1"/>
</dbReference>
<dbReference type="InterPro" id="IPR001766">
    <property type="entry name" value="Fork_head_dom"/>
</dbReference>
<evidence type="ECO:0000256" key="1">
    <source>
        <dbReference type="ARBA" id="ARBA00004123"/>
    </source>
</evidence>
<feature type="region of interest" description="Disordered" evidence="11">
    <location>
        <begin position="496"/>
        <end position="565"/>
    </location>
</feature>
<dbReference type="SUPFAM" id="SSF46785">
    <property type="entry name" value="Winged helix' DNA-binding domain"/>
    <property type="match status" value="1"/>
</dbReference>
<dbReference type="PROSITE" id="PS00658">
    <property type="entry name" value="FORK_HEAD_2"/>
    <property type="match status" value="1"/>
</dbReference>
<dbReference type="Gene3D" id="1.20.5.340">
    <property type="match status" value="1"/>
</dbReference>
<evidence type="ECO:0000256" key="9">
    <source>
        <dbReference type="ARBA" id="ARBA00023242"/>
    </source>
</evidence>
<comment type="subcellular location">
    <subcellularLocation>
        <location evidence="1 10">Nucleus</location>
    </subcellularLocation>
</comment>
<dbReference type="FunFam" id="1.20.5.340:FF:000005">
    <property type="entry name" value="Forkhead box P1, isoform CRA_f"/>
    <property type="match status" value="1"/>
</dbReference>
<accession>A0A673C2R3</accession>
<reference evidence="13" key="1">
    <citation type="submission" date="2019-06" db="EMBL/GenBank/DDBJ databases">
        <authorList>
            <consortium name="Wellcome Sanger Institute Data Sharing"/>
        </authorList>
    </citation>
    <scope>NUCLEOTIDE SEQUENCE [LARGE SCALE GENOMIC DNA]</scope>
</reference>
<keyword evidence="6" id="KW-0805">Transcription regulation</keyword>
<keyword evidence="14" id="KW-1185">Reference proteome</keyword>
<evidence type="ECO:0000256" key="6">
    <source>
        <dbReference type="ARBA" id="ARBA00023015"/>
    </source>
</evidence>
<feature type="compositionally biased region" description="Polar residues" evidence="11">
    <location>
        <begin position="501"/>
        <end position="511"/>
    </location>
</feature>
<dbReference type="InterPro" id="IPR030456">
    <property type="entry name" value="TF_fork_head_CS_2"/>
</dbReference>
<dbReference type="InterPro" id="IPR036390">
    <property type="entry name" value="WH_DNA-bd_sf"/>
</dbReference>
<protein>
    <submittedName>
        <fullName evidence="13">Forkhead box P1b</fullName>
    </submittedName>
</protein>
<feature type="region of interest" description="Disordered" evidence="11">
    <location>
        <begin position="1"/>
        <end position="38"/>
    </location>
</feature>
<dbReference type="GO" id="GO:0001227">
    <property type="term" value="F:DNA-binding transcription repressor activity, RNA polymerase II-specific"/>
    <property type="evidence" value="ECO:0007669"/>
    <property type="project" value="TreeGrafter"/>
</dbReference>
<organism evidence="13 14">
    <name type="scientific">Sphaeramia orbicularis</name>
    <name type="common">orbiculate cardinalfish</name>
    <dbReference type="NCBI Taxonomy" id="375764"/>
    <lineage>
        <taxon>Eukaryota</taxon>
        <taxon>Metazoa</taxon>
        <taxon>Chordata</taxon>
        <taxon>Craniata</taxon>
        <taxon>Vertebrata</taxon>
        <taxon>Euteleostomi</taxon>
        <taxon>Actinopterygii</taxon>
        <taxon>Neopterygii</taxon>
        <taxon>Teleostei</taxon>
        <taxon>Neoteleostei</taxon>
        <taxon>Acanthomorphata</taxon>
        <taxon>Gobiaria</taxon>
        <taxon>Kurtiformes</taxon>
        <taxon>Apogonoidei</taxon>
        <taxon>Apogonidae</taxon>
        <taxon>Apogoninae</taxon>
        <taxon>Sphaeramia</taxon>
    </lineage>
</organism>
<evidence type="ECO:0000259" key="12">
    <source>
        <dbReference type="PROSITE" id="PS50039"/>
    </source>
</evidence>
<evidence type="ECO:0000313" key="13">
    <source>
        <dbReference type="Ensembl" id="ENSSORP00005049586.1"/>
    </source>
</evidence>
<sequence>MMQESGTEATSNGPANQNGGASMEGGSREGRPKSATPSVEVTAADLLHLQQHQVERLSFHTCLHFIKTRQQQQQQVSAQQLAFQQQLLQVQQVQQQHLLNLQRQGLLSIQPGQTSLPLHSLTQGMIPAELQQLWKEVTNAHVKEEHNNSSSNNGHRGLDLSSPAPPKNPLLNQHAATNGQYMSHKREGSTLEEHSPHSHPLYGHGVCKWPGCEAVFDDFQSFLKHLNNEHALDDRSTAQCRVQMQVVQQLELQLAKDKERLQAMMTHLHVKSTEPKATPQPLNLVSNVTLSKSAPEASPPLSMPQTPTTPTTPLTPLSQTHSVITANSLHSYNMPISPDLSQNKEFYMNADVRPPFTYASLIRQAILESPEKQLTLNEIYNWFTRMFAYFRRNAATWKNAVRHNLSLHKCFVRVENVKGAVWTVDELEFQKRRPQKISGSPALVKNIQTSLGYGPTLSAAFQASMAENNIPLYTTASIGSPTLNSLANAIREEMNGAMDHGNSNGSDSSPGRSPLPAMHHISVKEEPLDPEDHEGPLSLVTTANHSPDFDHHRDYDDDQGHDDML</sequence>
<dbReference type="AlphaFoldDB" id="A0A673C2R3"/>
<proteinExistence type="predicted"/>
<dbReference type="SMART" id="SM00339">
    <property type="entry name" value="FH"/>
    <property type="match status" value="1"/>
</dbReference>
<keyword evidence="8" id="KW-0804">Transcription</keyword>
<dbReference type="CDD" id="cd20065">
    <property type="entry name" value="FH_FOXP2"/>
    <property type="match status" value="1"/>
</dbReference>
<dbReference type="InterPro" id="IPR036388">
    <property type="entry name" value="WH-like_DNA-bd_sf"/>
</dbReference>
<feature type="compositionally biased region" description="Low complexity" evidence="11">
    <location>
        <begin position="303"/>
        <end position="317"/>
    </location>
</feature>
<feature type="domain" description="Fork-head" evidence="12">
    <location>
        <begin position="353"/>
        <end position="426"/>
    </location>
</feature>
<evidence type="ECO:0000256" key="7">
    <source>
        <dbReference type="ARBA" id="ARBA00023125"/>
    </source>
</evidence>
<dbReference type="InterPro" id="IPR032354">
    <property type="entry name" value="FOXP-CC"/>
</dbReference>
<dbReference type="PRINTS" id="PR00053">
    <property type="entry name" value="FORKHEAD"/>
</dbReference>
<evidence type="ECO:0000256" key="8">
    <source>
        <dbReference type="ARBA" id="ARBA00023163"/>
    </source>
</evidence>
<dbReference type="GO" id="GO:0000978">
    <property type="term" value="F:RNA polymerase II cis-regulatory region sequence-specific DNA binding"/>
    <property type="evidence" value="ECO:0007669"/>
    <property type="project" value="TreeGrafter"/>
</dbReference>
<keyword evidence="7 10" id="KW-0238">DNA-binding</keyword>
<keyword evidence="4" id="KW-0863">Zinc-finger</keyword>
<dbReference type="Pfam" id="PF16159">
    <property type="entry name" value="FOXP-CC"/>
    <property type="match status" value="1"/>
</dbReference>
<dbReference type="GO" id="GO:0005634">
    <property type="term" value="C:nucleus"/>
    <property type="evidence" value="ECO:0007669"/>
    <property type="project" value="UniProtKB-SubCell"/>
</dbReference>
<keyword evidence="3" id="KW-0479">Metal-binding</keyword>
<dbReference type="InterPro" id="IPR050998">
    <property type="entry name" value="FOXP"/>
</dbReference>
<evidence type="ECO:0000256" key="2">
    <source>
        <dbReference type="ARBA" id="ARBA00022491"/>
    </source>
</evidence>
<dbReference type="PANTHER" id="PTHR45796">
    <property type="entry name" value="FORKHEAD BOX P, ISOFORM C"/>
    <property type="match status" value="1"/>
</dbReference>
<feature type="compositionally biased region" description="Polar residues" evidence="11">
    <location>
        <begin position="1"/>
        <end position="20"/>
    </location>
</feature>